<gene>
    <name evidence="2" type="ORF">NDI38_18140</name>
</gene>
<keyword evidence="1" id="KW-0472">Membrane</keyword>
<reference evidence="2 3" key="1">
    <citation type="submission" date="2022-04" db="EMBL/GenBank/DDBJ databases">
        <title>Positive selection, recombination, and allopatry shape intraspecific diversity of widespread and dominant cyanobacteria.</title>
        <authorList>
            <person name="Wei J."/>
            <person name="Shu W."/>
            <person name="Hu C."/>
        </authorList>
    </citation>
    <scope>NUCLEOTIDE SEQUENCE [LARGE SCALE GENOMIC DNA]</scope>
    <source>
        <strain evidence="2 3">AS-A4</strain>
    </source>
</reference>
<keyword evidence="3" id="KW-1185">Reference proteome</keyword>
<organism evidence="2 3">
    <name type="scientific">Stenomitos frigidus AS-A4</name>
    <dbReference type="NCBI Taxonomy" id="2933935"/>
    <lineage>
        <taxon>Bacteria</taxon>
        <taxon>Bacillati</taxon>
        <taxon>Cyanobacteriota</taxon>
        <taxon>Cyanophyceae</taxon>
        <taxon>Leptolyngbyales</taxon>
        <taxon>Leptolyngbyaceae</taxon>
        <taxon>Stenomitos</taxon>
    </lineage>
</organism>
<protein>
    <submittedName>
        <fullName evidence="2">Uncharacterized protein</fullName>
    </submittedName>
</protein>
<dbReference type="EMBL" id="JAMPLM010000017">
    <property type="protein sequence ID" value="MEP1060361.1"/>
    <property type="molecule type" value="Genomic_DNA"/>
</dbReference>
<evidence type="ECO:0000256" key="1">
    <source>
        <dbReference type="SAM" id="Phobius"/>
    </source>
</evidence>
<sequence length="252" mass="27035">MPARASQPNRQKSAITVALSRFLWTRPFAVLGGAWVVMVVISLVAVSGLLSPESSNGKRTTEAAIVRTMAKTPQREQQSRLPLWLFGAIALSCAAGSMLVAKQAMRPPRPQVRSPKLKLKHLASYPAPSTLEETPSAPEPMELSIPIPSSSPAPVSAPSFVLEPRRNQTTKATPSVTLMQLAQMQLNQAQQTKAAPAAGQPTVAPAKVAPVKVASVTVVPPEEKSPLDWGEARLADQLELRKQRSVSFSLRT</sequence>
<evidence type="ECO:0000313" key="2">
    <source>
        <dbReference type="EMBL" id="MEP1060361.1"/>
    </source>
</evidence>
<comment type="caution">
    <text evidence="2">The sequence shown here is derived from an EMBL/GenBank/DDBJ whole genome shotgun (WGS) entry which is preliminary data.</text>
</comment>
<dbReference type="RefSeq" id="WP_190446242.1">
    <property type="nucleotide sequence ID" value="NZ_JAMPLM010000017.1"/>
</dbReference>
<dbReference type="Proteomes" id="UP001476950">
    <property type="component" value="Unassembled WGS sequence"/>
</dbReference>
<feature type="transmembrane region" description="Helical" evidence="1">
    <location>
        <begin position="28"/>
        <end position="50"/>
    </location>
</feature>
<keyword evidence="1" id="KW-0812">Transmembrane</keyword>
<proteinExistence type="predicted"/>
<feature type="transmembrane region" description="Helical" evidence="1">
    <location>
        <begin position="81"/>
        <end position="101"/>
    </location>
</feature>
<keyword evidence="1" id="KW-1133">Transmembrane helix</keyword>
<name>A0ABV0KMX3_9CYAN</name>
<evidence type="ECO:0000313" key="3">
    <source>
        <dbReference type="Proteomes" id="UP001476950"/>
    </source>
</evidence>
<accession>A0ABV0KMX3</accession>